<reference evidence="1 2" key="1">
    <citation type="submission" date="2024-06" db="EMBL/GenBank/DDBJ databases">
        <authorList>
            <person name="Chen R.Y."/>
        </authorList>
    </citation>
    <scope>NUCLEOTIDE SEQUENCE [LARGE SCALE GENOMIC DNA]</scope>
    <source>
        <strain evidence="1 2">D2</strain>
    </source>
</reference>
<gene>
    <name evidence="1" type="ORF">ABS311_07215</name>
</gene>
<comment type="caution">
    <text evidence="1">The sequence shown here is derived from an EMBL/GenBank/DDBJ whole genome shotgun (WGS) entry which is preliminary data.</text>
</comment>
<evidence type="ECO:0000313" key="2">
    <source>
        <dbReference type="Proteomes" id="UP001467690"/>
    </source>
</evidence>
<protein>
    <submittedName>
        <fullName evidence="1">DUF4124 domain-containing protein</fullName>
    </submittedName>
</protein>
<proteinExistence type="predicted"/>
<name>A0ABV1RFI8_9ALTE</name>
<organism evidence="1 2">
    <name type="scientific">Catenovulum sediminis</name>
    <dbReference type="NCBI Taxonomy" id="1740262"/>
    <lineage>
        <taxon>Bacteria</taxon>
        <taxon>Pseudomonadati</taxon>
        <taxon>Pseudomonadota</taxon>
        <taxon>Gammaproteobacteria</taxon>
        <taxon>Alteromonadales</taxon>
        <taxon>Alteromonadaceae</taxon>
        <taxon>Catenovulum</taxon>
    </lineage>
</organism>
<dbReference type="EMBL" id="JBELOE010000143">
    <property type="protein sequence ID" value="MER2491669.1"/>
    <property type="molecule type" value="Genomic_DNA"/>
</dbReference>
<keyword evidence="2" id="KW-1185">Reference proteome</keyword>
<evidence type="ECO:0000313" key="1">
    <source>
        <dbReference type="EMBL" id="MER2491669.1"/>
    </source>
</evidence>
<dbReference type="RefSeq" id="WP_350401260.1">
    <property type="nucleotide sequence ID" value="NZ_JBELOE010000143.1"/>
</dbReference>
<dbReference type="Proteomes" id="UP001467690">
    <property type="component" value="Unassembled WGS sequence"/>
</dbReference>
<accession>A0ABV1RFI8</accession>
<sequence length="176" mass="19603">MLNKMALAFSLLVSSNYLYSTSKVYVYRNADGVLVFSDKPHPSAEEISPKSKIESIPAVNTSLDSSNTRSANNDKQVEYTVKVIQPQDKATIRDNTGAVYVATQVVPTYQADMKVRLLLDGQEAMPPQSRSVFMLKNVYRGEHTLKIELIDSNGKVIASSKPRTFYMHRASVITPK</sequence>